<proteinExistence type="predicted"/>
<dbReference type="InParanoid" id="A0A151GUX3"/>
<evidence type="ECO:0000313" key="1">
    <source>
        <dbReference type="EMBL" id="KYK60914.1"/>
    </source>
</evidence>
<dbReference type="RefSeq" id="XP_040660266.1">
    <property type="nucleotide sequence ID" value="XM_040799383.1"/>
</dbReference>
<reference evidence="1 2" key="1">
    <citation type="journal article" date="2016" name="Sci. Rep.">
        <title>Insights into Adaptations to a Near-Obligate Nematode Endoparasitic Lifestyle from the Finished Genome of Drechmeria coniospora.</title>
        <authorList>
            <person name="Zhang L."/>
            <person name="Zhou Z."/>
            <person name="Guo Q."/>
            <person name="Fokkens L."/>
            <person name="Miskei M."/>
            <person name="Pocsi I."/>
            <person name="Zhang W."/>
            <person name="Chen M."/>
            <person name="Wang L."/>
            <person name="Sun Y."/>
            <person name="Donzelli B.G."/>
            <person name="Gibson D.M."/>
            <person name="Nelson D.R."/>
            <person name="Luo J.G."/>
            <person name="Rep M."/>
            <person name="Liu H."/>
            <person name="Yang S."/>
            <person name="Wang J."/>
            <person name="Krasnoff S.B."/>
            <person name="Xu Y."/>
            <person name="Molnar I."/>
            <person name="Lin M."/>
        </authorList>
    </citation>
    <scope>NUCLEOTIDE SEQUENCE [LARGE SCALE GENOMIC DNA]</scope>
    <source>
        <strain evidence="1 2">ARSEF 6962</strain>
    </source>
</reference>
<gene>
    <name evidence="1" type="ORF">DCS_02054</name>
</gene>
<organism evidence="1 2">
    <name type="scientific">Drechmeria coniospora</name>
    <name type="common">Nematophagous fungus</name>
    <name type="synonym">Meria coniospora</name>
    <dbReference type="NCBI Taxonomy" id="98403"/>
    <lineage>
        <taxon>Eukaryota</taxon>
        <taxon>Fungi</taxon>
        <taxon>Dikarya</taxon>
        <taxon>Ascomycota</taxon>
        <taxon>Pezizomycotina</taxon>
        <taxon>Sordariomycetes</taxon>
        <taxon>Hypocreomycetidae</taxon>
        <taxon>Hypocreales</taxon>
        <taxon>Ophiocordycipitaceae</taxon>
        <taxon>Drechmeria</taxon>
    </lineage>
</organism>
<evidence type="ECO:0000313" key="2">
    <source>
        <dbReference type="Proteomes" id="UP000076580"/>
    </source>
</evidence>
<comment type="caution">
    <text evidence="1">The sequence shown here is derived from an EMBL/GenBank/DDBJ whole genome shotgun (WGS) entry which is preliminary data.</text>
</comment>
<sequence length="578" mass="65818">MEEESLRYCCIDKPRCGLCQFLLRDGEAVVARLFDLGNDVPETMLMLGLSDTQSSTTSTHPLRSRFDEMTQYDFNPSMCWEETRRRRIRSKVASELSAAGLLRRMPRELCCMVARYLVRECAAVDWEHRTRDRRPSTYTIQLDQDIYMTRTAVEGVSYVQSLHNRSAPSRRSGRLVHDSRAGHVDWKIYVAYDHLGVRDVDVWSASDEDLPTSRIRHGVWWTELAPDAAGSARGLKVRRLENDAHVPSTTKGSFPSPRWPIPGLACRVLDLDTCAVAESPPGSLRMSFFECNASLTTGYSVAISGNHIRTICSHHSGTPPRCYSEMDAISTSSLLWMHLPMSTDEHLAEIWALKHLESGFVALMLCTSRKRAVLFGSYMLHPEVPLQLCRVYATANRPSRVYFDDWDPFWDAKRIKHLAFVGDGLDARGTQTADRISSWKPYPPSLMAASPPPYTQYNEPWYYTNCRLENATEITCCADETASHKPIIGILVRYRDGSRSCLGQHRTDREQHTSTVHPATPLRIGLGKTKRKLPFVKKISTQDPSRPEVGSLSWISIPWRGRLEWWFSQRQCKICHSE</sequence>
<name>A0A151GUX3_DRECN</name>
<protein>
    <submittedName>
        <fullName evidence="1">Uncharacterized protein</fullName>
    </submittedName>
</protein>
<keyword evidence="2" id="KW-1185">Reference proteome</keyword>
<dbReference type="Proteomes" id="UP000076580">
    <property type="component" value="Chromosome 01"/>
</dbReference>
<dbReference type="AlphaFoldDB" id="A0A151GUX3"/>
<accession>A0A151GUX3</accession>
<dbReference type="EMBL" id="LAYC01000001">
    <property type="protein sequence ID" value="KYK60914.1"/>
    <property type="molecule type" value="Genomic_DNA"/>
</dbReference>
<dbReference type="STRING" id="98403.A0A151GUX3"/>
<dbReference type="GeneID" id="63714697"/>